<dbReference type="VEuPathDB" id="FungiDB:H257_18894"/>
<evidence type="ECO:0000256" key="1">
    <source>
        <dbReference type="SAM" id="MobiDB-lite"/>
    </source>
</evidence>
<accession>A0A6A4ZKI9</accession>
<evidence type="ECO:0000313" key="3">
    <source>
        <dbReference type="Proteomes" id="UP000469452"/>
    </source>
</evidence>
<organism evidence="2 3">
    <name type="scientific">Aphanomyces astaci</name>
    <name type="common">Crayfish plague agent</name>
    <dbReference type="NCBI Taxonomy" id="112090"/>
    <lineage>
        <taxon>Eukaryota</taxon>
        <taxon>Sar</taxon>
        <taxon>Stramenopiles</taxon>
        <taxon>Oomycota</taxon>
        <taxon>Saprolegniomycetes</taxon>
        <taxon>Saprolegniales</taxon>
        <taxon>Verrucalvaceae</taxon>
        <taxon>Aphanomyces</taxon>
    </lineage>
</organism>
<protein>
    <submittedName>
        <fullName evidence="2">Uncharacterized protein</fullName>
    </submittedName>
</protein>
<feature type="region of interest" description="Disordered" evidence="1">
    <location>
        <begin position="67"/>
        <end position="89"/>
    </location>
</feature>
<proteinExistence type="predicted"/>
<name>A0A6A4ZKI9_APHAT</name>
<sequence>MRIEVSGKENCPEPTHDAFSWITPVVLEDGWLDKMDSSVEGEFFPDLSWSDSPSDPFFHATSVVDETPPAKKLTSEPHAKPTSKKAKGDALRSLYRLPRRLAATAVNDRNGTRVHNPHTVDNMVL</sequence>
<feature type="region of interest" description="Disordered" evidence="1">
    <location>
        <begin position="106"/>
        <end position="125"/>
    </location>
</feature>
<comment type="caution">
    <text evidence="2">The sequence shown here is derived from an EMBL/GenBank/DDBJ whole genome shotgun (WGS) entry which is preliminary data.</text>
</comment>
<gene>
    <name evidence="2" type="ORF">AaE_012161</name>
</gene>
<evidence type="ECO:0000313" key="2">
    <source>
        <dbReference type="EMBL" id="KAF0711999.1"/>
    </source>
</evidence>
<dbReference type="Proteomes" id="UP000469452">
    <property type="component" value="Unassembled WGS sequence"/>
</dbReference>
<dbReference type="AlphaFoldDB" id="A0A6A4ZKI9"/>
<dbReference type="EMBL" id="VJMI01017961">
    <property type="protein sequence ID" value="KAF0711999.1"/>
    <property type="molecule type" value="Genomic_DNA"/>
</dbReference>
<reference evidence="2 3" key="1">
    <citation type="submission" date="2019-06" db="EMBL/GenBank/DDBJ databases">
        <title>Genomics analysis of Aphanomyces spp. identifies a new class of oomycete effector associated with host adaptation.</title>
        <authorList>
            <person name="Gaulin E."/>
        </authorList>
    </citation>
    <scope>NUCLEOTIDE SEQUENCE [LARGE SCALE GENOMIC DNA]</scope>
    <source>
        <strain evidence="2 3">E</strain>
    </source>
</reference>